<accession>A0A6B1DTP3</accession>
<reference evidence="1" key="1">
    <citation type="submission" date="2019-09" db="EMBL/GenBank/DDBJ databases">
        <title>Characterisation of the sponge microbiome using genome-centric metagenomics.</title>
        <authorList>
            <person name="Engelberts J.P."/>
            <person name="Robbins S.J."/>
            <person name="De Goeij J.M."/>
            <person name="Aranda M."/>
            <person name="Bell S.C."/>
            <person name="Webster N.S."/>
        </authorList>
    </citation>
    <scope>NUCLEOTIDE SEQUENCE</scope>
    <source>
        <strain evidence="1">SB0662_bin_9</strain>
    </source>
</reference>
<gene>
    <name evidence="1" type="ORF">F4Y08_06955</name>
</gene>
<dbReference type="EMBL" id="VXPY01000045">
    <property type="protein sequence ID" value="MYD90063.1"/>
    <property type="molecule type" value="Genomic_DNA"/>
</dbReference>
<comment type="caution">
    <text evidence="1">The sequence shown here is derived from an EMBL/GenBank/DDBJ whole genome shotgun (WGS) entry which is preliminary data.</text>
</comment>
<name>A0A6B1DTP3_9CHLR</name>
<proteinExistence type="predicted"/>
<evidence type="ECO:0000313" key="1">
    <source>
        <dbReference type="EMBL" id="MYD90063.1"/>
    </source>
</evidence>
<organism evidence="1">
    <name type="scientific">Caldilineaceae bacterium SB0662_bin_9</name>
    <dbReference type="NCBI Taxonomy" id="2605258"/>
    <lineage>
        <taxon>Bacteria</taxon>
        <taxon>Bacillati</taxon>
        <taxon>Chloroflexota</taxon>
        <taxon>Caldilineae</taxon>
        <taxon>Caldilineales</taxon>
        <taxon>Caldilineaceae</taxon>
    </lineage>
</organism>
<protein>
    <recommendedName>
        <fullName evidence="2">Heparinase</fullName>
    </recommendedName>
</protein>
<sequence>MTAPLPVPKEFDRVRNLLAHATEHGTFHETRRSCRFACDLVANGTDRDLVLAQEILAAVLACQVTNPTDVHAGNFLWMAEDDRIEDLNAVVFCLEHLVPMMLRHGDRLPMDTCAGVLDAIRLGLEEVLRLDVWIGYSNITALSVLCCCLGGELLGRTEILNAGRAKLEAWVGFTAESGHVLEFNSPTYAAVSIRALGRLRSLVVCPDTAILADMMLWRLGLSYALHLHRATGRLAGPHGRAYQPSIDGETPPEAEMFAEWLNTGLLPGWLGELYGALPDRREVREGILASEQIAMHTTLEPGFAVGSVTRSVHPQGNAVIGHLQGAGDAPDGVLYARHILDDKWLGDFYHATDRSHSRNLMDEGDFLGIQHGTTVLGAYAPHAGRAAFRSSRTAFIWTQQVAVTSVYVNDEPVGNLPQTVVPGSRLTVCTDRVLCLLQPLHLPDLLQPATVELHRRGGDLVCDIYHYRAKDTKRFWDLAWPGAFYKGRPACIFFLAVRPRRDLPLADDVRSRWSELSIECTVAPARTRTHLREQRRATATVSGPDGSVSLDVDLMDFRHRTQPVGSTGLTAPLAAQCNWQDTVEEHSLRVGDSEIRASRANILFAREPGSDTWVLVQAADSPGPVSVRVGETTRRVPLTGKGIATYADGRLTVRQTHSSAI</sequence>
<dbReference type="AlphaFoldDB" id="A0A6B1DTP3"/>
<evidence type="ECO:0008006" key="2">
    <source>
        <dbReference type="Google" id="ProtNLM"/>
    </source>
</evidence>